<protein>
    <submittedName>
        <fullName evidence="4">Capsular associated protein</fullName>
    </submittedName>
</protein>
<dbReference type="GeneID" id="70137523"/>
<dbReference type="Pfam" id="PF05686">
    <property type="entry name" value="Glyco_transf_90"/>
    <property type="match status" value="1"/>
</dbReference>
<dbReference type="OrthoDB" id="541052at2759"/>
<reference evidence="4" key="1">
    <citation type="journal article" date="2021" name="Nat. Commun.">
        <title>Genetic determinants of endophytism in the Arabidopsis root mycobiome.</title>
        <authorList>
            <person name="Mesny F."/>
            <person name="Miyauchi S."/>
            <person name="Thiergart T."/>
            <person name="Pickel B."/>
            <person name="Atanasova L."/>
            <person name="Karlsson M."/>
            <person name="Huettel B."/>
            <person name="Barry K.W."/>
            <person name="Haridas S."/>
            <person name="Chen C."/>
            <person name="Bauer D."/>
            <person name="Andreopoulos W."/>
            <person name="Pangilinan J."/>
            <person name="LaButti K."/>
            <person name="Riley R."/>
            <person name="Lipzen A."/>
            <person name="Clum A."/>
            <person name="Drula E."/>
            <person name="Henrissat B."/>
            <person name="Kohler A."/>
            <person name="Grigoriev I.V."/>
            <person name="Martin F.M."/>
            <person name="Hacquard S."/>
        </authorList>
    </citation>
    <scope>NUCLEOTIDE SEQUENCE</scope>
    <source>
        <strain evidence="4">MPI-SDFR-AT-0073</strain>
    </source>
</reference>
<evidence type="ECO:0000256" key="1">
    <source>
        <dbReference type="SAM" id="MobiDB-lite"/>
    </source>
</evidence>
<dbReference type="InterPro" id="IPR051091">
    <property type="entry name" value="O-Glucosyltr/Glycosyltrsf_90"/>
</dbReference>
<proteinExistence type="predicted"/>
<feature type="domain" description="Glycosyl transferase CAP10" evidence="3">
    <location>
        <begin position="342"/>
        <end position="633"/>
    </location>
</feature>
<dbReference type="EMBL" id="JAGPXC010000001">
    <property type="protein sequence ID" value="KAH6661223.1"/>
    <property type="molecule type" value="Genomic_DNA"/>
</dbReference>
<evidence type="ECO:0000313" key="4">
    <source>
        <dbReference type="EMBL" id="KAH6661223.1"/>
    </source>
</evidence>
<feature type="region of interest" description="Disordered" evidence="1">
    <location>
        <begin position="53"/>
        <end position="72"/>
    </location>
</feature>
<organism evidence="4 5">
    <name type="scientific">Truncatella angustata</name>
    <dbReference type="NCBI Taxonomy" id="152316"/>
    <lineage>
        <taxon>Eukaryota</taxon>
        <taxon>Fungi</taxon>
        <taxon>Dikarya</taxon>
        <taxon>Ascomycota</taxon>
        <taxon>Pezizomycotina</taxon>
        <taxon>Sordariomycetes</taxon>
        <taxon>Xylariomycetidae</taxon>
        <taxon>Amphisphaeriales</taxon>
        <taxon>Sporocadaceae</taxon>
        <taxon>Truncatella</taxon>
    </lineage>
</organism>
<evidence type="ECO:0000313" key="5">
    <source>
        <dbReference type="Proteomes" id="UP000758603"/>
    </source>
</evidence>
<accession>A0A9P8UZW5</accession>
<evidence type="ECO:0000256" key="2">
    <source>
        <dbReference type="SAM" id="Phobius"/>
    </source>
</evidence>
<feature type="transmembrane region" description="Helical" evidence="2">
    <location>
        <begin position="12"/>
        <end position="29"/>
    </location>
</feature>
<sequence length="645" mass="73608">MTTLRKHTLKYLAIAGILTVLISYVTLYSQNDSTNHIFPSRVEWLGESYPVKGGKGSKHEDSQPIRPWRQPDDHPISQLIERAQKGSIQLISKRSYTIEEASQAYRSRRGRHPPPGFDSWFEAAQQMGAMVVEDFFDRIHHDIAPFWSVDPTVMRQRVHTQPQLIRVRGGHASFVADFGNLPKRSDWMNLWTDVVKEISSHLPDLDMAINVLDEPRILVPWENINQYTATELGLRELFPSHEAKTEYTDYSDVDPESNDDAYQPEWIVDHPDKYWDYVQAACPPDSLARHLEAPASSTKESIDNLYPTSPLASYTHRGFVSNFTASQDACLQPHLRGLHGTFVEPGAIKTLDTLEFPVFSGSKLPQNNDILIPGAMYLTDETRYSGGRGHGGPWKDKKNGLVWRGVGSGGRSSQANWWRFHRHRFVQMMNGSAVSLLEKSSMTGPVGPEMTFRLDKNATSGGIVTSAQDRGELGASLIPLTDVGFTWMSCSPKRYNFWGRLVPTCAYTESYYALKPQMSMSKQYDNKFLPDIDGNSFSARWRGFLLSSSLPLKATVYSEWHDYRLVPWLHFVPFDNSFADIYGVLEYFQQHDEEARRIAEEGQTWAGKVLRREDMVLYVWRLLLEYARVMDPQRHRLGFVKDLTG</sequence>
<dbReference type="RefSeq" id="XP_045965354.1">
    <property type="nucleotide sequence ID" value="XM_046108632.1"/>
</dbReference>
<evidence type="ECO:0000259" key="3">
    <source>
        <dbReference type="SMART" id="SM00672"/>
    </source>
</evidence>
<keyword evidence="2" id="KW-0812">Transmembrane</keyword>
<dbReference type="SMART" id="SM00672">
    <property type="entry name" value="CAP10"/>
    <property type="match status" value="1"/>
</dbReference>
<feature type="compositionally biased region" description="Basic and acidic residues" evidence="1">
    <location>
        <begin position="57"/>
        <end position="72"/>
    </location>
</feature>
<dbReference type="AlphaFoldDB" id="A0A9P8UZW5"/>
<comment type="caution">
    <text evidence="4">The sequence shown here is derived from an EMBL/GenBank/DDBJ whole genome shotgun (WGS) entry which is preliminary data.</text>
</comment>
<keyword evidence="5" id="KW-1185">Reference proteome</keyword>
<dbReference type="PANTHER" id="PTHR12203">
    <property type="entry name" value="KDEL LYS-ASP-GLU-LEU CONTAINING - RELATED"/>
    <property type="match status" value="1"/>
</dbReference>
<name>A0A9P8UZW5_9PEZI</name>
<keyword evidence="2" id="KW-0472">Membrane</keyword>
<keyword evidence="2" id="KW-1133">Transmembrane helix</keyword>
<gene>
    <name evidence="4" type="ORF">BKA67DRAFT_668146</name>
</gene>
<dbReference type="Proteomes" id="UP000758603">
    <property type="component" value="Unassembled WGS sequence"/>
</dbReference>
<dbReference type="InterPro" id="IPR006598">
    <property type="entry name" value="CAP10"/>
</dbReference>
<dbReference type="PANTHER" id="PTHR12203:SF22">
    <property type="entry name" value="CAPSULE ASSOCIATED PROTEIN"/>
    <property type="match status" value="1"/>
</dbReference>